<feature type="non-terminal residue" evidence="2">
    <location>
        <position position="42"/>
    </location>
</feature>
<name>X0S6X7_9ZZZZ</name>
<comment type="caution">
    <text evidence="2">The sequence shown here is derived from an EMBL/GenBank/DDBJ whole genome shotgun (WGS) entry which is preliminary data.</text>
</comment>
<gene>
    <name evidence="2" type="ORF">S01H1_01010</name>
</gene>
<keyword evidence="1" id="KW-0812">Transmembrane</keyword>
<accession>X0S6X7</accession>
<sequence length="42" mass="4753">MKRLIAALEPYFEDGAKIMLFMFLSLAAVIFIVRGAMAIPHR</sequence>
<protein>
    <submittedName>
        <fullName evidence="2">Uncharacterized protein</fullName>
    </submittedName>
</protein>
<reference evidence="2" key="1">
    <citation type="journal article" date="2014" name="Front. Microbiol.">
        <title>High frequency of phylogenetically diverse reductive dehalogenase-homologous genes in deep subseafloor sedimentary metagenomes.</title>
        <authorList>
            <person name="Kawai M."/>
            <person name="Futagami T."/>
            <person name="Toyoda A."/>
            <person name="Takaki Y."/>
            <person name="Nishi S."/>
            <person name="Hori S."/>
            <person name="Arai W."/>
            <person name="Tsubouchi T."/>
            <person name="Morono Y."/>
            <person name="Uchiyama I."/>
            <person name="Ito T."/>
            <person name="Fujiyama A."/>
            <person name="Inagaki F."/>
            <person name="Takami H."/>
        </authorList>
    </citation>
    <scope>NUCLEOTIDE SEQUENCE</scope>
    <source>
        <strain evidence="2">Expedition CK06-06</strain>
    </source>
</reference>
<keyword evidence="1" id="KW-0472">Membrane</keyword>
<dbReference type="EMBL" id="BARS01000405">
    <property type="protein sequence ID" value="GAF76813.1"/>
    <property type="molecule type" value="Genomic_DNA"/>
</dbReference>
<organism evidence="2">
    <name type="scientific">marine sediment metagenome</name>
    <dbReference type="NCBI Taxonomy" id="412755"/>
    <lineage>
        <taxon>unclassified sequences</taxon>
        <taxon>metagenomes</taxon>
        <taxon>ecological metagenomes</taxon>
    </lineage>
</organism>
<evidence type="ECO:0000313" key="2">
    <source>
        <dbReference type="EMBL" id="GAF76813.1"/>
    </source>
</evidence>
<evidence type="ECO:0000256" key="1">
    <source>
        <dbReference type="SAM" id="Phobius"/>
    </source>
</evidence>
<keyword evidence="1" id="KW-1133">Transmembrane helix</keyword>
<dbReference type="AlphaFoldDB" id="X0S6X7"/>
<proteinExistence type="predicted"/>
<feature type="transmembrane region" description="Helical" evidence="1">
    <location>
        <begin position="18"/>
        <end position="39"/>
    </location>
</feature>